<comment type="caution">
    <text evidence="1">The sequence shown here is derived from an EMBL/GenBank/DDBJ whole genome shotgun (WGS) entry which is preliminary data.</text>
</comment>
<accession>A0ACB9L5U3</accession>
<keyword evidence="2" id="KW-1185">Reference proteome</keyword>
<evidence type="ECO:0000313" key="1">
    <source>
        <dbReference type="EMBL" id="KAI4304777.1"/>
    </source>
</evidence>
<evidence type="ECO:0000313" key="2">
    <source>
        <dbReference type="Proteomes" id="UP001057402"/>
    </source>
</evidence>
<gene>
    <name evidence="1" type="ORF">MLD38_040247</name>
</gene>
<name>A0ACB9L5U3_9MYRT</name>
<dbReference type="Proteomes" id="UP001057402">
    <property type="component" value="Chromosome 12"/>
</dbReference>
<reference evidence="2" key="1">
    <citation type="journal article" date="2023" name="Front. Plant Sci.">
        <title>Chromosomal-level genome assembly of Melastoma candidum provides insights into trichome evolution.</title>
        <authorList>
            <person name="Zhong Y."/>
            <person name="Wu W."/>
            <person name="Sun C."/>
            <person name="Zou P."/>
            <person name="Liu Y."/>
            <person name="Dai S."/>
            <person name="Zhou R."/>
        </authorList>
    </citation>
    <scope>NUCLEOTIDE SEQUENCE [LARGE SCALE GENOMIC DNA]</scope>
</reference>
<organism evidence="1 2">
    <name type="scientific">Melastoma candidum</name>
    <dbReference type="NCBI Taxonomy" id="119954"/>
    <lineage>
        <taxon>Eukaryota</taxon>
        <taxon>Viridiplantae</taxon>
        <taxon>Streptophyta</taxon>
        <taxon>Embryophyta</taxon>
        <taxon>Tracheophyta</taxon>
        <taxon>Spermatophyta</taxon>
        <taxon>Magnoliopsida</taxon>
        <taxon>eudicotyledons</taxon>
        <taxon>Gunneridae</taxon>
        <taxon>Pentapetalae</taxon>
        <taxon>rosids</taxon>
        <taxon>malvids</taxon>
        <taxon>Myrtales</taxon>
        <taxon>Melastomataceae</taxon>
        <taxon>Melastomatoideae</taxon>
        <taxon>Melastomateae</taxon>
        <taxon>Melastoma</taxon>
    </lineage>
</organism>
<protein>
    <submittedName>
        <fullName evidence="1">Uncharacterized protein</fullName>
    </submittedName>
</protein>
<proteinExistence type="predicted"/>
<dbReference type="EMBL" id="CM042891">
    <property type="protein sequence ID" value="KAI4304777.1"/>
    <property type="molecule type" value="Genomic_DNA"/>
</dbReference>
<sequence length="120" mass="13836">MCIIPGEELAVLRCRWRYGLELARPEHRRLHRPFSNDAWVAEDIVLLLRLKLELRRRTVGRVVQVHDDDVAGEHVSVHQSVRFVHGQEMHNGILSIVRNPVRSTGAETEPMIGTGCLDWR</sequence>